<protein>
    <submittedName>
        <fullName evidence="1">Uncharacterized protein</fullName>
    </submittedName>
</protein>
<dbReference type="Proteomes" id="UP000887567">
    <property type="component" value="Unplaced"/>
</dbReference>
<accession>A0A913YGL5</accession>
<keyword evidence="2" id="KW-1185">Reference proteome</keyword>
<dbReference type="EnsemblMetazoa" id="XM_028657760.1">
    <property type="protein sequence ID" value="XP_028513561.1"/>
    <property type="gene ID" value="LOC114574627"/>
</dbReference>
<organism evidence="1 2">
    <name type="scientific">Exaiptasia diaphana</name>
    <name type="common">Tropical sea anemone</name>
    <name type="synonym">Aiptasia pulchella</name>
    <dbReference type="NCBI Taxonomy" id="2652724"/>
    <lineage>
        <taxon>Eukaryota</taxon>
        <taxon>Metazoa</taxon>
        <taxon>Cnidaria</taxon>
        <taxon>Anthozoa</taxon>
        <taxon>Hexacorallia</taxon>
        <taxon>Actiniaria</taxon>
        <taxon>Aiptasiidae</taxon>
        <taxon>Exaiptasia</taxon>
    </lineage>
</organism>
<proteinExistence type="predicted"/>
<dbReference type="AlphaFoldDB" id="A0A913YGL5"/>
<name>A0A913YGL5_EXADI</name>
<dbReference type="OrthoDB" id="5945181at2759"/>
<dbReference type="RefSeq" id="XP_028513561.1">
    <property type="nucleotide sequence ID" value="XM_028657760.1"/>
</dbReference>
<sequence length="118" mass="13679">MKDIDEEERPTYFKSKSKEEGYLGLSILHRLYPLYGFNFLTDAVFDVMHLLPLNVVKNHIERLIGSGSLNRKVLQENLSKMPWTTDYCASRLPKDIDSVGSWKGKFNGMFKMCVVKMQ</sequence>
<reference evidence="1" key="1">
    <citation type="submission" date="2022-11" db="UniProtKB">
        <authorList>
            <consortium name="EnsemblMetazoa"/>
        </authorList>
    </citation>
    <scope>IDENTIFICATION</scope>
</reference>
<dbReference type="KEGG" id="epa:114574627"/>
<dbReference type="GeneID" id="114574627"/>
<evidence type="ECO:0000313" key="2">
    <source>
        <dbReference type="Proteomes" id="UP000887567"/>
    </source>
</evidence>
<evidence type="ECO:0000313" key="1">
    <source>
        <dbReference type="EnsemblMetazoa" id="XP_028513561.1"/>
    </source>
</evidence>